<feature type="region of interest" description="Disordered" evidence="1">
    <location>
        <begin position="1"/>
        <end position="145"/>
    </location>
</feature>
<feature type="domain" description="GH16" evidence="2">
    <location>
        <begin position="124"/>
        <end position="325"/>
    </location>
</feature>
<feature type="compositionally biased region" description="Polar residues" evidence="1">
    <location>
        <begin position="62"/>
        <end position="85"/>
    </location>
</feature>
<dbReference type="GO" id="GO:0005975">
    <property type="term" value="P:carbohydrate metabolic process"/>
    <property type="evidence" value="ECO:0007669"/>
    <property type="project" value="InterPro"/>
</dbReference>
<accession>A0A316V0G3</accession>
<dbReference type="AlphaFoldDB" id="A0A316V0G3"/>
<dbReference type="Pfam" id="PF00722">
    <property type="entry name" value="Glyco_hydro_16"/>
    <property type="match status" value="1"/>
</dbReference>
<name>A0A316V0G3_9BASI</name>
<evidence type="ECO:0000313" key="3">
    <source>
        <dbReference type="EMBL" id="PWN31036.1"/>
    </source>
</evidence>
<dbReference type="Gene3D" id="2.60.120.200">
    <property type="match status" value="1"/>
</dbReference>
<evidence type="ECO:0000259" key="2">
    <source>
        <dbReference type="PROSITE" id="PS51762"/>
    </source>
</evidence>
<reference evidence="3 4" key="1">
    <citation type="journal article" date="2018" name="Mol. Biol. Evol.">
        <title>Broad Genomic Sampling Reveals a Smut Pathogenic Ancestry of the Fungal Clade Ustilaginomycotina.</title>
        <authorList>
            <person name="Kijpornyongpan T."/>
            <person name="Mondo S.J."/>
            <person name="Barry K."/>
            <person name="Sandor L."/>
            <person name="Lee J."/>
            <person name="Lipzen A."/>
            <person name="Pangilinan J."/>
            <person name="LaButti K."/>
            <person name="Hainaut M."/>
            <person name="Henrissat B."/>
            <person name="Grigoriev I.V."/>
            <person name="Spatafora J.W."/>
            <person name="Aime M.C."/>
        </authorList>
    </citation>
    <scope>NUCLEOTIDE SEQUENCE [LARGE SCALE GENOMIC DNA]</scope>
    <source>
        <strain evidence="3 4">MCA 5214</strain>
    </source>
</reference>
<dbReference type="GeneID" id="37029852"/>
<proteinExistence type="predicted"/>
<dbReference type="Proteomes" id="UP000245884">
    <property type="component" value="Unassembled WGS sequence"/>
</dbReference>
<protein>
    <recommendedName>
        <fullName evidence="2">GH16 domain-containing protein</fullName>
    </recommendedName>
</protein>
<dbReference type="InterPro" id="IPR000757">
    <property type="entry name" value="Beta-glucanase-like"/>
</dbReference>
<evidence type="ECO:0000256" key="1">
    <source>
        <dbReference type="SAM" id="MobiDB-lite"/>
    </source>
</evidence>
<gene>
    <name evidence="3" type="ORF">BDZ90DRAFT_258080</name>
</gene>
<dbReference type="GO" id="GO:0004553">
    <property type="term" value="F:hydrolase activity, hydrolyzing O-glycosyl compounds"/>
    <property type="evidence" value="ECO:0007669"/>
    <property type="project" value="InterPro"/>
</dbReference>
<keyword evidence="4" id="KW-1185">Reference proteome</keyword>
<sequence length="325" mass="33856">MTHSYQSVGNGHPTPSGFSSSPVPPASESKSSSSSVSSSTYTTLALTSSTRSTNGHPVPARFSTSSLRAVSETTSPTVHSSSLQQPSSTHRAPSSTTATRSTVSVPQASSKGISATSSTHTTGSTSSRAPHPSPPGQQPCRSSHWDFRSLPRSSIISNWDTTSAAASLADFIDLSGTPAGTTWALTSQGLELYLVKPKESGTAALAATMSTTFVLKMGAKVTAEMQTSGVGGAVSTLTMYHPGQDEIDIELPGGVCNTNYFVGGKGQSGTGWESSKLDGSETSDGFHSYSYAWDDEVIRFGFDGATVHDSRRVKNASFWPTHGQT</sequence>
<feature type="compositionally biased region" description="Low complexity" evidence="1">
    <location>
        <begin position="86"/>
        <end position="105"/>
    </location>
</feature>
<dbReference type="OrthoDB" id="4781at2759"/>
<dbReference type="RefSeq" id="XP_025365648.1">
    <property type="nucleotide sequence ID" value="XM_025508029.1"/>
</dbReference>
<organism evidence="3 4">
    <name type="scientific">Jaminaea rosea</name>
    <dbReference type="NCBI Taxonomy" id="1569628"/>
    <lineage>
        <taxon>Eukaryota</taxon>
        <taxon>Fungi</taxon>
        <taxon>Dikarya</taxon>
        <taxon>Basidiomycota</taxon>
        <taxon>Ustilaginomycotina</taxon>
        <taxon>Exobasidiomycetes</taxon>
        <taxon>Microstromatales</taxon>
        <taxon>Microstromatales incertae sedis</taxon>
        <taxon>Jaminaea</taxon>
    </lineage>
</organism>
<dbReference type="SUPFAM" id="SSF49899">
    <property type="entry name" value="Concanavalin A-like lectins/glucanases"/>
    <property type="match status" value="1"/>
</dbReference>
<dbReference type="InterPro" id="IPR013320">
    <property type="entry name" value="ConA-like_dom_sf"/>
</dbReference>
<dbReference type="EMBL" id="KZ819662">
    <property type="protein sequence ID" value="PWN31036.1"/>
    <property type="molecule type" value="Genomic_DNA"/>
</dbReference>
<feature type="compositionally biased region" description="Low complexity" evidence="1">
    <location>
        <begin position="26"/>
        <end position="53"/>
    </location>
</feature>
<feature type="compositionally biased region" description="Low complexity" evidence="1">
    <location>
        <begin position="114"/>
        <end position="127"/>
    </location>
</feature>
<evidence type="ECO:0000313" key="4">
    <source>
        <dbReference type="Proteomes" id="UP000245884"/>
    </source>
</evidence>
<dbReference type="PROSITE" id="PS51762">
    <property type="entry name" value="GH16_2"/>
    <property type="match status" value="1"/>
</dbReference>